<dbReference type="PANTHER" id="PTHR16019:SF6">
    <property type="entry name" value="SYNAPSE-ASSOCIATED PROTEIN 1"/>
    <property type="match status" value="1"/>
</dbReference>
<dbReference type="STRING" id="34508.A0A4U5PB81"/>
<reference evidence="4 5" key="2">
    <citation type="journal article" date="2019" name="G3 (Bethesda)">
        <title>Hybrid Assembly of the Genome of the Entomopathogenic Nematode Steinernema carpocapsae Identifies the X-Chromosome.</title>
        <authorList>
            <person name="Serra L."/>
            <person name="Macchietto M."/>
            <person name="Macias-Munoz A."/>
            <person name="McGill C.J."/>
            <person name="Rodriguez I.M."/>
            <person name="Rodriguez B."/>
            <person name="Murad R."/>
            <person name="Mortazavi A."/>
        </authorList>
    </citation>
    <scope>NUCLEOTIDE SEQUENCE [LARGE SCALE GENOMIC DNA]</scope>
    <source>
        <strain evidence="4 5">ALL</strain>
    </source>
</reference>
<accession>A0A4U5PB81</accession>
<feature type="region of interest" description="Disordered" evidence="2">
    <location>
        <begin position="216"/>
        <end position="273"/>
    </location>
</feature>
<organism evidence="4 5">
    <name type="scientific">Steinernema carpocapsae</name>
    <name type="common">Entomopathogenic nematode</name>
    <dbReference type="NCBI Taxonomy" id="34508"/>
    <lineage>
        <taxon>Eukaryota</taxon>
        <taxon>Metazoa</taxon>
        <taxon>Ecdysozoa</taxon>
        <taxon>Nematoda</taxon>
        <taxon>Chromadorea</taxon>
        <taxon>Rhabditida</taxon>
        <taxon>Tylenchina</taxon>
        <taxon>Panagrolaimomorpha</taxon>
        <taxon>Strongyloidoidea</taxon>
        <taxon>Steinernematidae</taxon>
        <taxon>Steinernema</taxon>
    </lineage>
</organism>
<dbReference type="OrthoDB" id="47923at2759"/>
<feature type="domain" description="BSD" evidence="3">
    <location>
        <begin position="158"/>
        <end position="210"/>
    </location>
</feature>
<dbReference type="AlphaFoldDB" id="A0A4U5PB81"/>
<reference evidence="4 5" key="1">
    <citation type="journal article" date="2015" name="Genome Biol.">
        <title>Comparative genomics of Steinernema reveals deeply conserved gene regulatory networks.</title>
        <authorList>
            <person name="Dillman A.R."/>
            <person name="Macchietto M."/>
            <person name="Porter C.F."/>
            <person name="Rogers A."/>
            <person name="Williams B."/>
            <person name="Antoshechkin I."/>
            <person name="Lee M.M."/>
            <person name="Goodwin Z."/>
            <person name="Lu X."/>
            <person name="Lewis E.E."/>
            <person name="Goodrich-Blair H."/>
            <person name="Stock S.P."/>
            <person name="Adams B.J."/>
            <person name="Sternberg P.W."/>
            <person name="Mortazavi A."/>
        </authorList>
    </citation>
    <scope>NUCLEOTIDE SEQUENCE [LARGE SCALE GENOMIC DNA]</scope>
    <source>
        <strain evidence="4 5">ALL</strain>
    </source>
</reference>
<dbReference type="GO" id="GO:0005794">
    <property type="term" value="C:Golgi apparatus"/>
    <property type="evidence" value="ECO:0007669"/>
    <property type="project" value="TreeGrafter"/>
</dbReference>
<name>A0A4U5PB81_STECR</name>
<dbReference type="Gene3D" id="1.10.3970.10">
    <property type="entry name" value="BSD domain"/>
    <property type="match status" value="1"/>
</dbReference>
<dbReference type="Proteomes" id="UP000298663">
    <property type="component" value="Unassembled WGS sequence"/>
</dbReference>
<feature type="coiled-coil region" evidence="1">
    <location>
        <begin position="273"/>
        <end position="300"/>
    </location>
</feature>
<evidence type="ECO:0000256" key="2">
    <source>
        <dbReference type="SAM" id="MobiDB-lite"/>
    </source>
</evidence>
<evidence type="ECO:0000256" key="1">
    <source>
        <dbReference type="SAM" id="Coils"/>
    </source>
</evidence>
<dbReference type="PANTHER" id="PTHR16019">
    <property type="entry name" value="SYNAPSE-ASSOCIATED PROTEIN"/>
    <property type="match status" value="1"/>
</dbReference>
<dbReference type="GO" id="GO:0045202">
    <property type="term" value="C:synapse"/>
    <property type="evidence" value="ECO:0007669"/>
    <property type="project" value="TreeGrafter"/>
</dbReference>
<protein>
    <recommendedName>
        <fullName evidence="3">BSD domain-containing protein</fullName>
    </recommendedName>
</protein>
<dbReference type="EMBL" id="AZBU02000002">
    <property type="protein sequence ID" value="TKR93619.1"/>
    <property type="molecule type" value="Genomic_DNA"/>
</dbReference>
<keyword evidence="5" id="KW-1185">Reference proteome</keyword>
<dbReference type="InterPro" id="IPR051494">
    <property type="entry name" value="BSD_domain-containing"/>
</dbReference>
<comment type="caution">
    <text evidence="4">The sequence shown here is derived from an EMBL/GenBank/DDBJ whole genome shotgun (WGS) entry which is preliminary data.</text>
</comment>
<dbReference type="InterPro" id="IPR035925">
    <property type="entry name" value="BSD_dom_sf"/>
</dbReference>
<feature type="region of interest" description="Disordered" evidence="2">
    <location>
        <begin position="1"/>
        <end position="50"/>
    </location>
</feature>
<sequence>MNWLGKATKKFSEMMYIPPEDEEPEPKKEPEAEDKKTEGEQKASPVNIPPSVTELFNRAKENSTVWGKSFASYAKIATQSATETANKLKGMVQEQTKQTFLGEFDREQSSFVKNLEDEDKKSSAGLMPWDDIPDSAIAKKQILALSLDSRNFLRAPPSDTNFDLEKYKKVASAMIESDPNLSKIRYALVPKQLTEEQFWTNYFYRCSLIRKSLAGESEAEKEDNRVEEVTEPETSGENVEKKTGESEDKVEEAKERSESPANDSDSSDRSEKIRVLKEKMDEWKSDEADWEEELANEIAEFEMVKESQIGKDENWEKEIEDMINQELKDGE</sequence>
<evidence type="ECO:0000313" key="5">
    <source>
        <dbReference type="Proteomes" id="UP000298663"/>
    </source>
</evidence>
<feature type="compositionally biased region" description="Basic and acidic residues" evidence="2">
    <location>
        <begin position="238"/>
        <end position="258"/>
    </location>
</feature>
<evidence type="ECO:0000259" key="3">
    <source>
        <dbReference type="PROSITE" id="PS50858"/>
    </source>
</evidence>
<dbReference type="InterPro" id="IPR005607">
    <property type="entry name" value="BSD_dom"/>
</dbReference>
<keyword evidence="1" id="KW-0175">Coiled coil</keyword>
<dbReference type="GO" id="GO:0038203">
    <property type="term" value="P:TORC2 signaling"/>
    <property type="evidence" value="ECO:0007669"/>
    <property type="project" value="TreeGrafter"/>
</dbReference>
<dbReference type="PROSITE" id="PS50858">
    <property type="entry name" value="BSD"/>
    <property type="match status" value="1"/>
</dbReference>
<dbReference type="SUPFAM" id="SSF140383">
    <property type="entry name" value="BSD domain-like"/>
    <property type="match status" value="1"/>
</dbReference>
<dbReference type="SMART" id="SM00751">
    <property type="entry name" value="BSD"/>
    <property type="match status" value="1"/>
</dbReference>
<evidence type="ECO:0000313" key="4">
    <source>
        <dbReference type="EMBL" id="TKR93619.1"/>
    </source>
</evidence>
<gene>
    <name evidence="4" type="ORF">L596_008035</name>
</gene>
<feature type="compositionally biased region" description="Basic and acidic residues" evidence="2">
    <location>
        <begin position="25"/>
        <end position="41"/>
    </location>
</feature>
<dbReference type="GO" id="GO:0048172">
    <property type="term" value="P:regulation of short-term neuronal synaptic plasticity"/>
    <property type="evidence" value="ECO:0007669"/>
    <property type="project" value="TreeGrafter"/>
</dbReference>
<proteinExistence type="predicted"/>
<dbReference type="GO" id="GO:0005634">
    <property type="term" value="C:nucleus"/>
    <property type="evidence" value="ECO:0007669"/>
    <property type="project" value="TreeGrafter"/>
</dbReference>
<dbReference type="Pfam" id="PF03909">
    <property type="entry name" value="BSD"/>
    <property type="match status" value="1"/>
</dbReference>